<keyword evidence="3" id="KW-1185">Reference proteome</keyword>
<dbReference type="PRINTS" id="PR00081">
    <property type="entry name" value="GDHRDH"/>
</dbReference>
<dbReference type="Proteomes" id="UP001595711">
    <property type="component" value="Unassembled WGS sequence"/>
</dbReference>
<dbReference type="Gene3D" id="3.40.50.720">
    <property type="entry name" value="NAD(P)-binding Rossmann-like Domain"/>
    <property type="match status" value="1"/>
</dbReference>
<proteinExistence type="inferred from homology"/>
<sequence length="256" mass="26871">MALLQQMFDLSGRVALVTGASRGFGLEIAKLFAEAGALVVINGRHAETLQAAADAVRPHGLVETAAFDVADAPAAEAAIVAIGKTHGRLDILINNAGINIRKPLDAFTVDDWRQVLEVDLTAAFVLSRAAAPGMVQRGFGRIVNIGSVLSVKGRASIPAYTAAKHGLLGLTKSLAAELGSAGVTCNAIAPGYFETEINRDLLKDEAFVRFVNERTPLRRWGRPEELAGAALYLASPAASYVNGHLLTVDGGMTTTL</sequence>
<dbReference type="RefSeq" id="WP_379729186.1">
    <property type="nucleotide sequence ID" value="NZ_JBHRYJ010000005.1"/>
</dbReference>
<dbReference type="PANTHER" id="PTHR42879:SF2">
    <property type="entry name" value="3-OXOACYL-[ACYL-CARRIER-PROTEIN] REDUCTASE FABG"/>
    <property type="match status" value="1"/>
</dbReference>
<dbReference type="PRINTS" id="PR00080">
    <property type="entry name" value="SDRFAMILY"/>
</dbReference>
<dbReference type="NCBIfam" id="NF005559">
    <property type="entry name" value="PRK07231.1"/>
    <property type="match status" value="1"/>
</dbReference>
<dbReference type="EMBL" id="JBHRYJ010000005">
    <property type="protein sequence ID" value="MFC3677617.1"/>
    <property type="molecule type" value="Genomic_DNA"/>
</dbReference>
<dbReference type="InterPro" id="IPR002347">
    <property type="entry name" value="SDR_fam"/>
</dbReference>
<evidence type="ECO:0000256" key="1">
    <source>
        <dbReference type="ARBA" id="ARBA00006484"/>
    </source>
</evidence>
<dbReference type="SUPFAM" id="SSF51735">
    <property type="entry name" value="NAD(P)-binding Rossmann-fold domains"/>
    <property type="match status" value="1"/>
</dbReference>
<dbReference type="PANTHER" id="PTHR42879">
    <property type="entry name" value="3-OXOACYL-(ACYL-CARRIER-PROTEIN) REDUCTASE"/>
    <property type="match status" value="1"/>
</dbReference>
<evidence type="ECO:0000313" key="3">
    <source>
        <dbReference type="Proteomes" id="UP001595711"/>
    </source>
</evidence>
<dbReference type="NCBIfam" id="NF004778">
    <property type="entry name" value="PRK06124.1"/>
    <property type="match status" value="1"/>
</dbReference>
<dbReference type="NCBIfam" id="NF009466">
    <property type="entry name" value="PRK12826.1-2"/>
    <property type="match status" value="1"/>
</dbReference>
<evidence type="ECO:0000313" key="2">
    <source>
        <dbReference type="EMBL" id="MFC3677617.1"/>
    </source>
</evidence>
<reference evidence="3" key="1">
    <citation type="journal article" date="2019" name="Int. J. Syst. Evol. Microbiol.">
        <title>The Global Catalogue of Microorganisms (GCM) 10K type strain sequencing project: providing services to taxonomists for standard genome sequencing and annotation.</title>
        <authorList>
            <consortium name="The Broad Institute Genomics Platform"/>
            <consortium name="The Broad Institute Genome Sequencing Center for Infectious Disease"/>
            <person name="Wu L."/>
            <person name="Ma J."/>
        </authorList>
    </citation>
    <scope>NUCLEOTIDE SEQUENCE [LARGE SCALE GENOMIC DNA]</scope>
    <source>
        <strain evidence="3">KCTC 42182</strain>
    </source>
</reference>
<accession>A0ABV7VL38</accession>
<dbReference type="Pfam" id="PF13561">
    <property type="entry name" value="adh_short_C2"/>
    <property type="match status" value="1"/>
</dbReference>
<dbReference type="InterPro" id="IPR036291">
    <property type="entry name" value="NAD(P)-bd_dom_sf"/>
</dbReference>
<protein>
    <submittedName>
        <fullName evidence="2">SDR family oxidoreductase</fullName>
    </submittedName>
</protein>
<dbReference type="InterPro" id="IPR020904">
    <property type="entry name" value="Sc_DH/Rdtase_CS"/>
</dbReference>
<dbReference type="PROSITE" id="PS00061">
    <property type="entry name" value="ADH_SHORT"/>
    <property type="match status" value="1"/>
</dbReference>
<organism evidence="2 3">
    <name type="scientific">Ferrovibrio xuzhouensis</name>
    <dbReference type="NCBI Taxonomy" id="1576914"/>
    <lineage>
        <taxon>Bacteria</taxon>
        <taxon>Pseudomonadati</taxon>
        <taxon>Pseudomonadota</taxon>
        <taxon>Alphaproteobacteria</taxon>
        <taxon>Rhodospirillales</taxon>
        <taxon>Rhodospirillaceae</taxon>
        <taxon>Ferrovibrio</taxon>
    </lineage>
</organism>
<gene>
    <name evidence="2" type="ORF">ACFOOQ_18840</name>
</gene>
<comment type="similarity">
    <text evidence="1">Belongs to the short-chain dehydrogenases/reductases (SDR) family.</text>
</comment>
<dbReference type="InterPro" id="IPR050259">
    <property type="entry name" value="SDR"/>
</dbReference>
<name>A0ABV7VL38_9PROT</name>
<comment type="caution">
    <text evidence="2">The sequence shown here is derived from an EMBL/GenBank/DDBJ whole genome shotgun (WGS) entry which is preliminary data.</text>
</comment>